<feature type="active site" evidence="14">
    <location>
        <position position="164"/>
    </location>
</feature>
<keyword evidence="11 14" id="KW-0460">Magnesium</keyword>
<dbReference type="InterPro" id="IPR028979">
    <property type="entry name" value="Ser_kin/Pase_Hpr-like_N_sf"/>
</dbReference>
<dbReference type="Gene3D" id="3.40.1390.20">
    <property type="entry name" value="HprK N-terminal domain-like"/>
    <property type="match status" value="1"/>
</dbReference>
<comment type="catalytic activity">
    <reaction evidence="13 14">
        <text>[HPr protein]-O-phospho-L-serine + phosphate + H(+) = [HPr protein]-L-serine + diphosphate</text>
        <dbReference type="Rhea" id="RHEA:46604"/>
        <dbReference type="Rhea" id="RHEA-COMP:11602"/>
        <dbReference type="Rhea" id="RHEA-COMP:11603"/>
        <dbReference type="ChEBI" id="CHEBI:15378"/>
        <dbReference type="ChEBI" id="CHEBI:29999"/>
        <dbReference type="ChEBI" id="CHEBI:33019"/>
        <dbReference type="ChEBI" id="CHEBI:43474"/>
        <dbReference type="ChEBI" id="CHEBI:83421"/>
    </reaction>
</comment>
<dbReference type="CDD" id="cd01918">
    <property type="entry name" value="HprK_C"/>
    <property type="match status" value="1"/>
</dbReference>
<keyword evidence="7 14" id="KW-0479">Metal-binding</keyword>
<dbReference type="GO" id="GO:0005524">
    <property type="term" value="F:ATP binding"/>
    <property type="evidence" value="ECO:0007669"/>
    <property type="project" value="UniProtKB-UniRule"/>
</dbReference>
<comment type="caution">
    <text evidence="17">The sequence shown here is derived from an EMBL/GenBank/DDBJ whole genome shotgun (WGS) entry which is preliminary data.</text>
</comment>
<evidence type="ECO:0000256" key="8">
    <source>
        <dbReference type="ARBA" id="ARBA00022741"/>
    </source>
</evidence>
<keyword evidence="9 14" id="KW-0418">Kinase</keyword>
<evidence type="ECO:0000256" key="2">
    <source>
        <dbReference type="ARBA" id="ARBA00001946"/>
    </source>
</evidence>
<organism evidence="17 18">
    <name type="scientific">Roseisolibacter agri</name>
    <dbReference type="NCBI Taxonomy" id="2014610"/>
    <lineage>
        <taxon>Bacteria</taxon>
        <taxon>Pseudomonadati</taxon>
        <taxon>Gemmatimonadota</taxon>
        <taxon>Gemmatimonadia</taxon>
        <taxon>Gemmatimonadales</taxon>
        <taxon>Gemmatimonadaceae</taxon>
        <taxon>Roseisolibacter</taxon>
    </lineage>
</organism>
<name>A0AA37V1N5_9BACT</name>
<keyword evidence="6 14" id="KW-0808">Transferase</keyword>
<feature type="region of interest" description="Important for the catalytic mechanism of dephosphorylation" evidence="14">
    <location>
        <begin position="269"/>
        <end position="274"/>
    </location>
</feature>
<dbReference type="Pfam" id="PF07475">
    <property type="entry name" value="Hpr_kinase_C"/>
    <property type="match status" value="1"/>
</dbReference>
<dbReference type="Proteomes" id="UP001161325">
    <property type="component" value="Unassembled WGS sequence"/>
</dbReference>
<evidence type="ECO:0000259" key="16">
    <source>
        <dbReference type="Pfam" id="PF07475"/>
    </source>
</evidence>
<comment type="cofactor">
    <cofactor evidence="2 14">
        <name>Mg(2+)</name>
        <dbReference type="ChEBI" id="CHEBI:18420"/>
    </cofactor>
</comment>
<feature type="active site" description="Proton acceptor; for phosphorylation activity. Proton donor; for dephosphorylation activity" evidence="14">
    <location>
        <position position="182"/>
    </location>
</feature>
<comment type="function">
    <text evidence="14">Catalyzes the ATP- as well as the pyrophosphate-dependent phosphorylation of a specific serine residue in HPr, a phosphocarrier protein of the phosphoenolpyruvate-dependent sugar phosphotransferase system (PTS). HprK/P also catalyzes the pyrophosphate-producing, inorganic phosphate-dependent dephosphorylation (phosphorolysis) of seryl-phosphorylated HPr (P-Ser-HPr).</text>
</comment>
<accession>A0AA37V1N5</accession>
<comment type="miscellaneous">
    <text evidence="14">Both phosphorylation and phosphorolysis are carried out by the same active site and suggest a common mechanism for both reactions.</text>
</comment>
<dbReference type="GO" id="GO:0000287">
    <property type="term" value="F:magnesium ion binding"/>
    <property type="evidence" value="ECO:0007669"/>
    <property type="project" value="UniProtKB-UniRule"/>
</dbReference>
<evidence type="ECO:0000259" key="15">
    <source>
        <dbReference type="Pfam" id="PF02603"/>
    </source>
</evidence>
<evidence type="ECO:0000256" key="1">
    <source>
        <dbReference type="ARBA" id="ARBA00001120"/>
    </source>
</evidence>
<feature type="domain" description="HPr(Ser) kinase/phosphorylase N-terminal" evidence="15">
    <location>
        <begin position="6"/>
        <end position="130"/>
    </location>
</feature>
<comment type="domain">
    <text evidence="14">The Walker A ATP-binding motif also binds Pi and PPi.</text>
</comment>
<dbReference type="InterPro" id="IPR011126">
    <property type="entry name" value="Hpr_kin/Pase_Hpr_N"/>
</dbReference>
<dbReference type="InterPro" id="IPR011104">
    <property type="entry name" value="Hpr_kin/Pase_C"/>
</dbReference>
<dbReference type="InterPro" id="IPR027417">
    <property type="entry name" value="P-loop_NTPase"/>
</dbReference>
<dbReference type="GO" id="GO:0000155">
    <property type="term" value="F:phosphorelay sensor kinase activity"/>
    <property type="evidence" value="ECO:0007669"/>
    <property type="project" value="InterPro"/>
</dbReference>
<gene>
    <name evidence="14 17" type="primary">hprK</name>
    <name evidence="17" type="ORF">rosag_30430</name>
</gene>
<keyword evidence="12 14" id="KW-0511">Multifunctional enzyme</keyword>
<dbReference type="GO" id="GO:0004712">
    <property type="term" value="F:protein serine/threonine/tyrosine kinase activity"/>
    <property type="evidence" value="ECO:0007669"/>
    <property type="project" value="UniProtKB-UniRule"/>
</dbReference>
<dbReference type="PANTHER" id="PTHR30305:SF1">
    <property type="entry name" value="HPR KINASE_PHOSPHORYLASE"/>
    <property type="match status" value="1"/>
</dbReference>
<dbReference type="SUPFAM" id="SSF53795">
    <property type="entry name" value="PEP carboxykinase-like"/>
    <property type="match status" value="1"/>
</dbReference>
<keyword evidence="18" id="KW-1185">Reference proteome</keyword>
<evidence type="ECO:0000256" key="3">
    <source>
        <dbReference type="ARBA" id="ARBA00006883"/>
    </source>
</evidence>
<dbReference type="EC" id="2.7.4.-" evidence="14"/>
<comment type="catalytic activity">
    <reaction evidence="1 14">
        <text>[HPr protein]-L-serine + ATP = [HPr protein]-O-phospho-L-serine + ADP + H(+)</text>
        <dbReference type="Rhea" id="RHEA:46600"/>
        <dbReference type="Rhea" id="RHEA-COMP:11602"/>
        <dbReference type="Rhea" id="RHEA-COMP:11603"/>
        <dbReference type="ChEBI" id="CHEBI:15378"/>
        <dbReference type="ChEBI" id="CHEBI:29999"/>
        <dbReference type="ChEBI" id="CHEBI:30616"/>
        <dbReference type="ChEBI" id="CHEBI:83421"/>
        <dbReference type="ChEBI" id="CHEBI:456216"/>
    </reaction>
</comment>
<reference evidence="17" key="1">
    <citation type="submission" date="2022-08" db="EMBL/GenBank/DDBJ databases">
        <title>Draft genome sequencing of Roseisolibacter agri AW1220.</title>
        <authorList>
            <person name="Tobiishi Y."/>
            <person name="Tonouchi A."/>
        </authorList>
    </citation>
    <scope>NUCLEOTIDE SEQUENCE</scope>
    <source>
        <strain evidence="17">AW1220</strain>
    </source>
</reference>
<evidence type="ECO:0000256" key="6">
    <source>
        <dbReference type="ARBA" id="ARBA00022679"/>
    </source>
</evidence>
<dbReference type="HAMAP" id="MF_01249">
    <property type="entry name" value="HPr_kinase"/>
    <property type="match status" value="1"/>
</dbReference>
<dbReference type="PANTHER" id="PTHR30305">
    <property type="entry name" value="PROTEIN YJDM-RELATED"/>
    <property type="match status" value="1"/>
</dbReference>
<evidence type="ECO:0000256" key="4">
    <source>
        <dbReference type="ARBA" id="ARBA00011643"/>
    </source>
</evidence>
<dbReference type="Pfam" id="PF02603">
    <property type="entry name" value="Hpr_kinase_N"/>
    <property type="match status" value="1"/>
</dbReference>
<feature type="active site" evidence="14">
    <location>
        <position position="143"/>
    </location>
</feature>
<dbReference type="Gene3D" id="3.40.50.300">
    <property type="entry name" value="P-loop containing nucleotide triphosphate hydrolases"/>
    <property type="match status" value="1"/>
</dbReference>
<sequence>MNVKLTVRQLLDRLGTTLPLEQIGDPVGLERQITSPEAASPGLVLSGYFNRFPHERIQVFGETEVTYLNSRDAASRRAALETFFSFPIPCVFITKGQEAPEGFLELAGRSGVAVLRTACKTAEFYRLIKPLLTEEFAPTVTLHGSLADVFGVGLFFTGQSGIGKSECVLDLVERGHRLVADDLVIVKRRGNDVLIGRGHELQRHFMEIRGIGLIDIPAIFGIRAVRQQKRLEVVVHLEEWNQEAVVDRTGLDGETHTILDVELPQIRVPLNPGKNITVIAEVIAMNHLLRYSGVNPAEAFNQRLITRMRAASGDGDGQAPRAPAGIAHAHEADLRRYLQEDDE</sequence>
<feature type="domain" description="HPr kinase/phosphorylase C-terminal" evidence="16">
    <location>
        <begin position="135"/>
        <end position="303"/>
    </location>
</feature>
<dbReference type="SUPFAM" id="SSF75138">
    <property type="entry name" value="HprK N-terminal domain-like"/>
    <property type="match status" value="1"/>
</dbReference>
<evidence type="ECO:0000256" key="13">
    <source>
        <dbReference type="ARBA" id="ARBA00047657"/>
    </source>
</evidence>
<dbReference type="EMBL" id="BRXS01000004">
    <property type="protein sequence ID" value="GLC26530.1"/>
    <property type="molecule type" value="Genomic_DNA"/>
</dbReference>
<feature type="binding site" evidence="14">
    <location>
        <begin position="158"/>
        <end position="165"/>
    </location>
    <ligand>
        <name>ATP</name>
        <dbReference type="ChEBI" id="CHEBI:30616"/>
    </ligand>
</feature>
<proteinExistence type="inferred from homology"/>
<dbReference type="NCBIfam" id="TIGR00679">
    <property type="entry name" value="hpr-ser"/>
    <property type="match status" value="1"/>
</dbReference>
<dbReference type="InterPro" id="IPR003755">
    <property type="entry name" value="HPr(Ser)_kin/Pase"/>
</dbReference>
<feature type="binding site" evidence="14">
    <location>
        <position position="207"/>
    </location>
    <ligand>
        <name>Mg(2+)</name>
        <dbReference type="ChEBI" id="CHEBI:18420"/>
    </ligand>
</feature>
<evidence type="ECO:0000256" key="12">
    <source>
        <dbReference type="ARBA" id="ARBA00023268"/>
    </source>
</evidence>
<dbReference type="FunFam" id="3.40.50.300:FF:000174">
    <property type="entry name" value="HPr kinase/phosphorylase"/>
    <property type="match status" value="1"/>
</dbReference>
<evidence type="ECO:0000313" key="17">
    <source>
        <dbReference type="EMBL" id="GLC26530.1"/>
    </source>
</evidence>
<evidence type="ECO:0000256" key="9">
    <source>
        <dbReference type="ARBA" id="ARBA00022777"/>
    </source>
</evidence>
<dbReference type="AlphaFoldDB" id="A0AA37V1N5"/>
<keyword evidence="8 14" id="KW-0547">Nucleotide-binding</keyword>
<feature type="region of interest" description="Important for the catalytic mechanism of both phosphorylation and dephosphorylation" evidence="14">
    <location>
        <begin position="206"/>
        <end position="215"/>
    </location>
</feature>
<protein>
    <recommendedName>
        <fullName evidence="14">HPr kinase/phosphorylase</fullName>
        <shortName evidence="14">HPrK/P</shortName>
        <ecNumber evidence="14">2.7.11.-</ecNumber>
        <ecNumber evidence="14">2.7.4.-</ecNumber>
    </recommendedName>
    <alternativeName>
        <fullName evidence="14">HPr(Ser) kinase/phosphorylase</fullName>
    </alternativeName>
</protein>
<feature type="active site" evidence="14">
    <location>
        <position position="248"/>
    </location>
</feature>
<dbReference type="GO" id="GO:0006109">
    <property type="term" value="P:regulation of carbohydrate metabolic process"/>
    <property type="evidence" value="ECO:0007669"/>
    <property type="project" value="UniProtKB-UniRule"/>
</dbReference>
<dbReference type="EC" id="2.7.11.-" evidence="14"/>
<evidence type="ECO:0000313" key="18">
    <source>
        <dbReference type="Proteomes" id="UP001161325"/>
    </source>
</evidence>
<dbReference type="GO" id="GO:0004674">
    <property type="term" value="F:protein serine/threonine kinase activity"/>
    <property type="evidence" value="ECO:0007669"/>
    <property type="project" value="UniProtKB-KW"/>
</dbReference>
<keyword evidence="5 14" id="KW-0723">Serine/threonine-protein kinase</keyword>
<keyword evidence="10 14" id="KW-0067">ATP-binding</keyword>
<evidence type="ECO:0000256" key="11">
    <source>
        <dbReference type="ARBA" id="ARBA00022842"/>
    </source>
</evidence>
<evidence type="ECO:0000256" key="14">
    <source>
        <dbReference type="HAMAP-Rule" id="MF_01249"/>
    </source>
</evidence>
<comment type="similarity">
    <text evidence="3 14">Belongs to the HPrK/P family.</text>
</comment>
<evidence type="ECO:0000256" key="7">
    <source>
        <dbReference type="ARBA" id="ARBA00022723"/>
    </source>
</evidence>
<evidence type="ECO:0000256" key="10">
    <source>
        <dbReference type="ARBA" id="ARBA00022840"/>
    </source>
</evidence>
<feature type="binding site" evidence="14">
    <location>
        <position position="165"/>
    </location>
    <ligand>
        <name>Mg(2+)</name>
        <dbReference type="ChEBI" id="CHEBI:18420"/>
    </ligand>
</feature>
<comment type="subunit">
    <text evidence="4 14">Homohexamer.</text>
</comment>
<evidence type="ECO:0000256" key="5">
    <source>
        <dbReference type="ARBA" id="ARBA00022527"/>
    </source>
</evidence>